<dbReference type="Proteomes" id="UP000461162">
    <property type="component" value="Unassembled WGS sequence"/>
</dbReference>
<dbReference type="PANTHER" id="PTHR10605:SF56">
    <property type="entry name" value="BIFUNCTIONAL HEPARAN SULFATE N-DEACETYLASE_N-SULFOTRANSFERASE"/>
    <property type="match status" value="1"/>
</dbReference>
<dbReference type="RefSeq" id="WP_155934353.1">
    <property type="nucleotide sequence ID" value="NZ_WODC01000005.1"/>
</dbReference>
<feature type="domain" description="Sulfotransferase" evidence="3">
    <location>
        <begin position="14"/>
        <end position="202"/>
    </location>
</feature>
<dbReference type="Gene3D" id="3.40.50.300">
    <property type="entry name" value="P-loop containing nucleotide triphosphate hydrolases"/>
    <property type="match status" value="1"/>
</dbReference>
<dbReference type="GO" id="GO:0008146">
    <property type="term" value="F:sulfotransferase activity"/>
    <property type="evidence" value="ECO:0007669"/>
    <property type="project" value="InterPro"/>
</dbReference>
<dbReference type="AlphaFoldDB" id="A0A7K1KP03"/>
<evidence type="ECO:0000256" key="2">
    <source>
        <dbReference type="ARBA" id="ARBA00023180"/>
    </source>
</evidence>
<name>A0A7K1KP03_9BACT</name>
<sequence>MTALGNRVTSERWPDFIIAGAAKSGTTSLFHYLKEHPGVFMSDEKEPSFFSTSELSGYHDRGQYLEMFRDAQPDQMAGEASVVYLMDPDSARRIHDMLGDSVKLIMVLRNPVNVMYSHWGHRYRDGIEHREAEVALLESFNEMEWNPQRWHFQHALRAQFYEQLKRYFDLFDPERMRVYIFEEFFSDGLPLFSDLCRFLDIDDAYKPKAVAYNRNYLVRSHFVQRFVNVYYRKYFLNWAKFIFTESVRNKCKNALETWNSSGSDKRPIPAIAGDLRSRLEDRLSPGVRKLENLLGRDLSGVWF</sequence>
<keyword evidence="2" id="KW-0325">Glycoprotein</keyword>
<evidence type="ECO:0000313" key="5">
    <source>
        <dbReference type="Proteomes" id="UP000461162"/>
    </source>
</evidence>
<evidence type="ECO:0000259" key="3">
    <source>
        <dbReference type="Pfam" id="PF00685"/>
    </source>
</evidence>
<accession>A0A7K1KP03</accession>
<evidence type="ECO:0000313" key="4">
    <source>
        <dbReference type="EMBL" id="MUM77818.1"/>
    </source>
</evidence>
<gene>
    <name evidence="4" type="ORF">GKC30_09245</name>
</gene>
<dbReference type="InterPro" id="IPR037359">
    <property type="entry name" value="NST/OST"/>
</dbReference>
<dbReference type="InterPro" id="IPR000863">
    <property type="entry name" value="Sulfotransferase_dom"/>
</dbReference>
<comment type="caution">
    <text evidence="4">The sequence shown here is derived from an EMBL/GenBank/DDBJ whole genome shotgun (WGS) entry which is preliminary data.</text>
</comment>
<keyword evidence="1" id="KW-0808">Transferase</keyword>
<organism evidence="4 5">
    <name type="scientific">Pseudodesulfovibrio alkaliphilus</name>
    <dbReference type="NCBI Taxonomy" id="2661613"/>
    <lineage>
        <taxon>Bacteria</taxon>
        <taxon>Pseudomonadati</taxon>
        <taxon>Thermodesulfobacteriota</taxon>
        <taxon>Desulfovibrionia</taxon>
        <taxon>Desulfovibrionales</taxon>
        <taxon>Desulfovibrionaceae</taxon>
    </lineage>
</organism>
<keyword evidence="5" id="KW-1185">Reference proteome</keyword>
<dbReference type="SUPFAM" id="SSF52540">
    <property type="entry name" value="P-loop containing nucleoside triphosphate hydrolases"/>
    <property type="match status" value="1"/>
</dbReference>
<evidence type="ECO:0000256" key="1">
    <source>
        <dbReference type="ARBA" id="ARBA00022679"/>
    </source>
</evidence>
<dbReference type="InterPro" id="IPR027417">
    <property type="entry name" value="P-loop_NTPase"/>
</dbReference>
<proteinExistence type="predicted"/>
<dbReference type="PANTHER" id="PTHR10605">
    <property type="entry name" value="HEPARAN SULFATE SULFOTRANSFERASE"/>
    <property type="match status" value="1"/>
</dbReference>
<dbReference type="Pfam" id="PF00685">
    <property type="entry name" value="Sulfotransfer_1"/>
    <property type="match status" value="1"/>
</dbReference>
<dbReference type="EMBL" id="WODC01000005">
    <property type="protein sequence ID" value="MUM77818.1"/>
    <property type="molecule type" value="Genomic_DNA"/>
</dbReference>
<reference evidence="4 5" key="1">
    <citation type="submission" date="2019-11" db="EMBL/GenBank/DDBJ databases">
        <title>Pseudodesulfovibrio alkaliphilus, sp. nov., an alkaliphilic sulfate-reducing bacteria from mud volcano of Taman peninsula, Russia.</title>
        <authorList>
            <person name="Frolova A."/>
            <person name="Merkel A.Y."/>
            <person name="Slobodkin A.I."/>
        </authorList>
    </citation>
    <scope>NUCLEOTIDE SEQUENCE [LARGE SCALE GENOMIC DNA]</scope>
    <source>
        <strain evidence="4 5">F-1</strain>
    </source>
</reference>
<protein>
    <recommendedName>
        <fullName evidence="3">Sulfotransferase domain-containing protein</fullName>
    </recommendedName>
</protein>